<accession>A0A9P8YJJ7</accession>
<evidence type="ECO:0000256" key="1">
    <source>
        <dbReference type="SAM" id="MobiDB-lite"/>
    </source>
</evidence>
<dbReference type="AlphaFoldDB" id="A0A9P8YJJ7"/>
<feature type="compositionally biased region" description="Low complexity" evidence="1">
    <location>
        <begin position="92"/>
        <end position="105"/>
    </location>
</feature>
<evidence type="ECO:0000313" key="2">
    <source>
        <dbReference type="EMBL" id="KAH7040591.1"/>
    </source>
</evidence>
<keyword evidence="3" id="KW-1185">Reference proteome</keyword>
<feature type="compositionally biased region" description="Basic and acidic residues" evidence="1">
    <location>
        <begin position="244"/>
        <end position="254"/>
    </location>
</feature>
<feature type="compositionally biased region" description="Basic residues" evidence="1">
    <location>
        <begin position="137"/>
        <end position="146"/>
    </location>
</feature>
<dbReference type="RefSeq" id="XP_046018646.1">
    <property type="nucleotide sequence ID" value="XM_046148153.1"/>
</dbReference>
<feature type="region of interest" description="Disordered" evidence="1">
    <location>
        <begin position="234"/>
        <end position="254"/>
    </location>
</feature>
<reference evidence="2" key="1">
    <citation type="journal article" date="2021" name="Nat. Commun.">
        <title>Genetic determinants of endophytism in the Arabidopsis root mycobiome.</title>
        <authorList>
            <person name="Mesny F."/>
            <person name="Miyauchi S."/>
            <person name="Thiergart T."/>
            <person name="Pickel B."/>
            <person name="Atanasova L."/>
            <person name="Karlsson M."/>
            <person name="Huettel B."/>
            <person name="Barry K.W."/>
            <person name="Haridas S."/>
            <person name="Chen C."/>
            <person name="Bauer D."/>
            <person name="Andreopoulos W."/>
            <person name="Pangilinan J."/>
            <person name="LaButti K."/>
            <person name="Riley R."/>
            <person name="Lipzen A."/>
            <person name="Clum A."/>
            <person name="Drula E."/>
            <person name="Henrissat B."/>
            <person name="Kohler A."/>
            <person name="Grigoriev I.V."/>
            <person name="Martin F.M."/>
            <person name="Hacquard S."/>
        </authorList>
    </citation>
    <scope>NUCLEOTIDE SEQUENCE</scope>
    <source>
        <strain evidence="2">MPI-CAGE-CH-0230</strain>
    </source>
</reference>
<evidence type="ECO:0008006" key="4">
    <source>
        <dbReference type="Google" id="ProtNLM"/>
    </source>
</evidence>
<dbReference type="Proteomes" id="UP000756346">
    <property type="component" value="Unassembled WGS sequence"/>
</dbReference>
<dbReference type="OrthoDB" id="74545at2759"/>
<gene>
    <name evidence="2" type="ORF">B0I36DRAFT_12796</name>
</gene>
<dbReference type="GeneID" id="70177699"/>
<protein>
    <recommendedName>
        <fullName evidence="4">SWIM-type domain-containing protein</fullName>
    </recommendedName>
</protein>
<evidence type="ECO:0000313" key="3">
    <source>
        <dbReference type="Proteomes" id="UP000756346"/>
    </source>
</evidence>
<proteinExistence type="predicted"/>
<comment type="caution">
    <text evidence="2">The sequence shown here is derived from an EMBL/GenBank/DDBJ whole genome shotgun (WGS) entry which is preliminary data.</text>
</comment>
<dbReference type="EMBL" id="JAGTJQ010000001">
    <property type="protein sequence ID" value="KAH7040591.1"/>
    <property type="molecule type" value="Genomic_DNA"/>
</dbReference>
<sequence>MTTVPSPREFLTSVVNTLSAYNPAEHQAHPNQQHQRHHHHYADHPPSNPLKLIPNPHRALLSTLHVLYPSILLPALDLLDRRLVTRVVVANSSSSNNNDSTNSDTKNARPEEASLQRTRTFHLVRSAQQQQQSTTTSRRRHHHHNHNTTLDSVSIAAALAGSGRGATTIPAAPAPAPASGGKVYVVRLDAWNCSCAAFAFSAFPPEATSRFPQHQSGPGAAGSSAQTSLLARLKSEGPGAGQARSDDHDLASRTRASDSGYEIFPAASHDEHGIHGDAAQTNRSWECGGFSIDGLPGSGIVNVPCCKHLLACLLGERWSSVLGEYVQERRVGREEGAGLMSDV</sequence>
<feature type="region of interest" description="Disordered" evidence="1">
    <location>
        <begin position="92"/>
        <end position="153"/>
    </location>
</feature>
<feature type="region of interest" description="Disordered" evidence="1">
    <location>
        <begin position="26"/>
        <end position="47"/>
    </location>
</feature>
<organism evidence="2 3">
    <name type="scientific">Microdochium trichocladiopsis</name>
    <dbReference type="NCBI Taxonomy" id="1682393"/>
    <lineage>
        <taxon>Eukaryota</taxon>
        <taxon>Fungi</taxon>
        <taxon>Dikarya</taxon>
        <taxon>Ascomycota</taxon>
        <taxon>Pezizomycotina</taxon>
        <taxon>Sordariomycetes</taxon>
        <taxon>Xylariomycetidae</taxon>
        <taxon>Xylariales</taxon>
        <taxon>Microdochiaceae</taxon>
        <taxon>Microdochium</taxon>
    </lineage>
</organism>
<name>A0A9P8YJJ7_9PEZI</name>